<evidence type="ECO:0000313" key="2">
    <source>
        <dbReference type="Proteomes" id="UP000615446"/>
    </source>
</evidence>
<comment type="caution">
    <text evidence="1">The sequence shown here is derived from an EMBL/GenBank/DDBJ whole genome shotgun (WGS) entry which is preliminary data.</text>
</comment>
<evidence type="ECO:0000313" key="1">
    <source>
        <dbReference type="EMBL" id="GES80768.1"/>
    </source>
</evidence>
<sequence>MITTSDKKSTNYRYNIDRNSYSKAFNEFANGGWLFIHFSGCYLGRHFHKEVIVLSNGEIIEIELNLITSLRYHMITTSDNKKSLNRVIVRTETKEVNSGRPLVILAQNKNRLNPG</sequence>
<proteinExistence type="predicted"/>
<accession>A0A8H3L2U7</accession>
<organism evidence="1 2">
    <name type="scientific">Rhizophagus clarus</name>
    <dbReference type="NCBI Taxonomy" id="94130"/>
    <lineage>
        <taxon>Eukaryota</taxon>
        <taxon>Fungi</taxon>
        <taxon>Fungi incertae sedis</taxon>
        <taxon>Mucoromycota</taxon>
        <taxon>Glomeromycotina</taxon>
        <taxon>Glomeromycetes</taxon>
        <taxon>Glomerales</taxon>
        <taxon>Glomeraceae</taxon>
        <taxon>Rhizophagus</taxon>
    </lineage>
</organism>
<dbReference type="EMBL" id="BLAL01000053">
    <property type="protein sequence ID" value="GES80768.1"/>
    <property type="molecule type" value="Genomic_DNA"/>
</dbReference>
<dbReference type="AlphaFoldDB" id="A0A8H3L2U7"/>
<reference evidence="1" key="1">
    <citation type="submission" date="2019-10" db="EMBL/GenBank/DDBJ databases">
        <title>Conservation and host-specific expression of non-tandemly repeated heterogenous ribosome RNA gene in arbuscular mycorrhizal fungi.</title>
        <authorList>
            <person name="Maeda T."/>
            <person name="Kobayashi Y."/>
            <person name="Nakagawa T."/>
            <person name="Ezawa T."/>
            <person name="Yamaguchi K."/>
            <person name="Bino T."/>
            <person name="Nishimoto Y."/>
            <person name="Shigenobu S."/>
            <person name="Kawaguchi M."/>
        </authorList>
    </citation>
    <scope>NUCLEOTIDE SEQUENCE</scope>
    <source>
        <strain evidence="1">HR1</strain>
    </source>
</reference>
<protein>
    <submittedName>
        <fullName evidence="1">Uncharacterized protein</fullName>
    </submittedName>
</protein>
<gene>
    <name evidence="1" type="ORF">RCL2_000802600</name>
</gene>
<name>A0A8H3L2U7_9GLOM</name>
<dbReference type="Proteomes" id="UP000615446">
    <property type="component" value="Unassembled WGS sequence"/>
</dbReference>